<dbReference type="Proteomes" id="UP000006671">
    <property type="component" value="Unassembled WGS sequence"/>
</dbReference>
<name>D2V464_NAEGR</name>
<evidence type="ECO:0000313" key="2">
    <source>
        <dbReference type="Proteomes" id="UP000006671"/>
    </source>
</evidence>
<reference evidence="1 2" key="1">
    <citation type="journal article" date="2010" name="Cell">
        <title>The genome of Naegleria gruberi illuminates early eukaryotic versatility.</title>
        <authorList>
            <person name="Fritz-Laylin L.K."/>
            <person name="Prochnik S.E."/>
            <person name="Ginger M.L."/>
            <person name="Dacks J.B."/>
            <person name="Carpenter M.L."/>
            <person name="Field M.C."/>
            <person name="Kuo A."/>
            <person name="Paredez A."/>
            <person name="Chapman J."/>
            <person name="Pham J."/>
            <person name="Shu S."/>
            <person name="Neupane R."/>
            <person name="Cipriano M."/>
            <person name="Mancuso J."/>
            <person name="Tu H."/>
            <person name="Salamov A."/>
            <person name="Lindquist E."/>
            <person name="Shapiro H."/>
            <person name="Lucas S."/>
            <person name="Grigoriev I.V."/>
            <person name="Cande W.Z."/>
            <person name="Fulton C."/>
            <person name="Rokhsar D.S."/>
            <person name="Dawson S.C."/>
        </authorList>
    </citation>
    <scope>NUCLEOTIDE SEQUENCE [LARGE SCALE GENOMIC DNA]</scope>
    <source>
        <strain evidence="1 2">NEG-M</strain>
    </source>
</reference>
<dbReference type="KEGG" id="ngr:NAEGRDRAFT_63610"/>
<protein>
    <submittedName>
        <fullName evidence="1">Predicted protein</fullName>
    </submittedName>
</protein>
<dbReference type="VEuPathDB" id="AmoebaDB:NAEGRDRAFT_63610"/>
<keyword evidence="2" id="KW-1185">Reference proteome</keyword>
<dbReference type="EMBL" id="GG738851">
    <property type="protein sequence ID" value="EFC48464.1"/>
    <property type="molecule type" value="Genomic_DNA"/>
</dbReference>
<sequence length="487" mass="56324">MSTTLQLDPYALLIIFYHIDDLKTLYGSCSRVCRDWYRTFFAESSDKKWNRNLQPLHNSSFCKIVDKIVYMNRMAEVLDLSGQYSEWMGTAPYYNLYNQFECELFSSGEIIGKVLKHKKKVVSTKLFKKRYMTLGCYCPLVASNRNPHMAIRKLSQANSIPKMFQGSIASCCQFLVAVSDTKNSSISFYSSVDNECLLKEFRIGENVRISSMALTFHPLMSSEHRKMLNIDPKQPDVNIYCLYVLCAYTTGGFNLKKYLCLMMTNTTHNCEGSLSVPGWEHVGMDLVVITTPDCLYLVSNHGIIHYVRTGHVATSPSITPYSGNSFHASYLINFTKALNTRGFSLEDTNTYSNYSVFSLQFGGNTNEYLDFIYIYLVIAQKKEPLNNEYSVFVNVSQNVSKSIKRGPSIYSMLDIRDYTERILNISNQGKEAKVETSYYEVNAEGHKIANHETFYERHWERHLSRFSEFYDYYEEISTIKLWEDQYF</sequence>
<proteinExistence type="predicted"/>
<gene>
    <name evidence="1" type="ORF">NAEGRDRAFT_63610</name>
</gene>
<dbReference type="InParanoid" id="D2V464"/>
<dbReference type="GeneID" id="8848394"/>
<dbReference type="RefSeq" id="XP_002681208.1">
    <property type="nucleotide sequence ID" value="XM_002681162.1"/>
</dbReference>
<evidence type="ECO:0000313" key="1">
    <source>
        <dbReference type="EMBL" id="EFC48464.1"/>
    </source>
</evidence>
<dbReference type="AlphaFoldDB" id="D2V464"/>
<organism evidence="2">
    <name type="scientific">Naegleria gruberi</name>
    <name type="common">Amoeba</name>
    <dbReference type="NCBI Taxonomy" id="5762"/>
    <lineage>
        <taxon>Eukaryota</taxon>
        <taxon>Discoba</taxon>
        <taxon>Heterolobosea</taxon>
        <taxon>Tetramitia</taxon>
        <taxon>Eutetramitia</taxon>
        <taxon>Vahlkampfiidae</taxon>
        <taxon>Naegleria</taxon>
    </lineage>
</organism>
<dbReference type="OrthoDB" id="10385921at2759"/>
<accession>D2V464</accession>